<reference evidence="3 4" key="1">
    <citation type="submission" date="2019-03" db="EMBL/GenBank/DDBJ databases">
        <title>Genomic Encyclopedia of Type Strains, Phase IV (KMG-IV): sequencing the most valuable type-strain genomes for metagenomic binning, comparative biology and taxonomic classification.</title>
        <authorList>
            <person name="Goeker M."/>
        </authorList>
    </citation>
    <scope>NUCLEOTIDE SEQUENCE [LARGE SCALE GENOMIC DNA]</scope>
    <source>
        <strain evidence="3 4">DSM 100013</strain>
    </source>
</reference>
<dbReference type="RefSeq" id="WP_132849248.1">
    <property type="nucleotide sequence ID" value="NZ_CP058648.1"/>
</dbReference>
<evidence type="ECO:0000313" key="4">
    <source>
        <dbReference type="Proteomes" id="UP000295504"/>
    </source>
</evidence>
<name>A0A4R2TV62_9FIRM</name>
<dbReference type="EMBL" id="SLYC01000037">
    <property type="protein sequence ID" value="TCP99042.1"/>
    <property type="molecule type" value="Genomic_DNA"/>
</dbReference>
<organism evidence="3 4">
    <name type="scientific">Serpentinicella alkaliphila</name>
    <dbReference type="NCBI Taxonomy" id="1734049"/>
    <lineage>
        <taxon>Bacteria</taxon>
        <taxon>Bacillati</taxon>
        <taxon>Bacillota</taxon>
        <taxon>Clostridia</taxon>
        <taxon>Peptostreptococcales</taxon>
        <taxon>Natronincolaceae</taxon>
        <taxon>Serpentinicella</taxon>
    </lineage>
</organism>
<keyword evidence="2" id="KW-0732">Signal</keyword>
<evidence type="ECO:0000313" key="3">
    <source>
        <dbReference type="EMBL" id="TCP99042.1"/>
    </source>
</evidence>
<gene>
    <name evidence="3" type="ORF">EDD79_10375</name>
</gene>
<dbReference type="PROSITE" id="PS51257">
    <property type="entry name" value="PROKAR_LIPOPROTEIN"/>
    <property type="match status" value="1"/>
</dbReference>
<dbReference type="OrthoDB" id="2878735at2"/>
<keyword evidence="4" id="KW-1185">Reference proteome</keyword>
<keyword evidence="1" id="KW-0175">Coiled coil</keyword>
<feature type="chain" id="PRO_5020819562" description="Lipoprotein" evidence="2">
    <location>
        <begin position="24"/>
        <end position="181"/>
    </location>
</feature>
<evidence type="ECO:0000256" key="1">
    <source>
        <dbReference type="SAM" id="Coils"/>
    </source>
</evidence>
<dbReference type="AlphaFoldDB" id="A0A4R2TV62"/>
<feature type="signal peptide" evidence="2">
    <location>
        <begin position="1"/>
        <end position="23"/>
    </location>
</feature>
<comment type="caution">
    <text evidence="3">The sequence shown here is derived from an EMBL/GenBank/DDBJ whole genome shotgun (WGS) entry which is preliminary data.</text>
</comment>
<feature type="coiled-coil region" evidence="1">
    <location>
        <begin position="24"/>
        <end position="58"/>
    </location>
</feature>
<accession>A0A4R2TV62</accession>
<protein>
    <recommendedName>
        <fullName evidence="5">Lipoprotein</fullName>
    </recommendedName>
</protein>
<dbReference type="Proteomes" id="UP000295504">
    <property type="component" value="Unassembled WGS sequence"/>
</dbReference>
<proteinExistence type="predicted"/>
<sequence length="181" mass="21225">MLKKRIGLIIILLCCVFMVSCNAKDSTTLKTEDLNLRITELENELYELQTKVDVYELLDKNFANVSNKTLEFFRAMRSCDKTTLLSMLSSNFTLEDINGNIYIKYSSLDEPDSEWLLCSKSETLKDMVLQGYEYNDLENSFIVHTRLFYLDENGEPTITPIFMTLFFETISWQIKYLYFDV</sequence>
<evidence type="ECO:0000256" key="2">
    <source>
        <dbReference type="SAM" id="SignalP"/>
    </source>
</evidence>
<evidence type="ECO:0008006" key="5">
    <source>
        <dbReference type="Google" id="ProtNLM"/>
    </source>
</evidence>